<keyword evidence="1" id="KW-0732">Signal</keyword>
<evidence type="ECO:0000313" key="3">
    <source>
        <dbReference type="Proteomes" id="UP000216147"/>
    </source>
</evidence>
<comment type="caution">
    <text evidence="2">The sequence shown here is derived from an EMBL/GenBank/DDBJ whole genome shotgun (WGS) entry which is preliminary data.</text>
</comment>
<gene>
    <name evidence="2" type="ORF">B7Y86_03835</name>
</gene>
<evidence type="ECO:0000313" key="2">
    <source>
        <dbReference type="EMBL" id="OYX58145.1"/>
    </source>
</evidence>
<evidence type="ECO:0008006" key="4">
    <source>
        <dbReference type="Google" id="ProtNLM"/>
    </source>
</evidence>
<dbReference type="EMBL" id="NCEQ01000003">
    <property type="protein sequence ID" value="OYX58145.1"/>
    <property type="molecule type" value="Genomic_DNA"/>
</dbReference>
<protein>
    <recommendedName>
        <fullName evidence="4">DUF2141 domain-containing protein</fullName>
    </recommendedName>
</protein>
<organism evidence="2 3">
    <name type="scientific">Brevundimonas subvibrioides</name>
    <dbReference type="NCBI Taxonomy" id="74313"/>
    <lineage>
        <taxon>Bacteria</taxon>
        <taxon>Pseudomonadati</taxon>
        <taxon>Pseudomonadota</taxon>
        <taxon>Alphaproteobacteria</taxon>
        <taxon>Caulobacterales</taxon>
        <taxon>Caulobacteraceae</taxon>
        <taxon>Brevundimonas</taxon>
    </lineage>
</organism>
<dbReference type="AlphaFoldDB" id="A0A258HM92"/>
<dbReference type="Proteomes" id="UP000216147">
    <property type="component" value="Unassembled WGS sequence"/>
</dbReference>
<evidence type="ECO:0000256" key="1">
    <source>
        <dbReference type="SAM" id="SignalP"/>
    </source>
</evidence>
<dbReference type="Pfam" id="PF09912">
    <property type="entry name" value="DUF2141"/>
    <property type="match status" value="1"/>
</dbReference>
<feature type="chain" id="PRO_5013078979" description="DUF2141 domain-containing protein" evidence="1">
    <location>
        <begin position="25"/>
        <end position="142"/>
    </location>
</feature>
<reference evidence="2 3" key="1">
    <citation type="submission" date="2017-03" db="EMBL/GenBank/DDBJ databases">
        <title>Lifting the veil on microbial sulfur biogeochemistry in mining wastewaters.</title>
        <authorList>
            <person name="Kantor R.S."/>
            <person name="Colenbrander Nelson T."/>
            <person name="Marshall S."/>
            <person name="Bennett D."/>
            <person name="Apte S."/>
            <person name="Camacho D."/>
            <person name="Thomas B.C."/>
            <person name="Warren L.A."/>
            <person name="Banfield J.F."/>
        </authorList>
    </citation>
    <scope>NUCLEOTIDE SEQUENCE [LARGE SCALE GENOMIC DNA]</scope>
    <source>
        <strain evidence="2">32-68-21</strain>
    </source>
</reference>
<feature type="signal peptide" evidence="1">
    <location>
        <begin position="1"/>
        <end position="24"/>
    </location>
</feature>
<name>A0A258HM92_9CAUL</name>
<dbReference type="InterPro" id="IPR018673">
    <property type="entry name" value="DUF2141"/>
</dbReference>
<sequence length="142" mass="14560">MIRTAAFAPFLLATTLLTAATALASDPASLALTFDTGANTGAVMVALYDETGYAGGQPVRAARIDVAAGEHSVTFEGLPAGDYGVKAFHDLNGNGQMDTNPFGMPVEPYAFSNNAVGNMGPASWDRAKFSVSGAAAQTISIR</sequence>
<proteinExistence type="predicted"/>
<accession>A0A258HM92</accession>